<sequence length="117" mass="13193">MVLEQTLHRQKLKHCEKRGDLSQSVRRFVTASIMGKPRGLEVPNKGLKYRSQKKYRVSGHAVVRDQDRAHTRARRFNSFAVGDEKATNFDVSPENSDNFSMLQTSTSSPELVSGNTG</sequence>
<protein>
    <submittedName>
        <fullName evidence="2">Uncharacterized protein</fullName>
    </submittedName>
</protein>
<evidence type="ECO:0000256" key="1">
    <source>
        <dbReference type="SAM" id="MobiDB-lite"/>
    </source>
</evidence>
<gene>
    <name evidence="2" type="ORF">POM88_034079</name>
</gene>
<accession>A0AAD8HIK0</accession>
<dbReference type="AlphaFoldDB" id="A0AAD8HIK0"/>
<evidence type="ECO:0000313" key="2">
    <source>
        <dbReference type="EMBL" id="KAK1367987.1"/>
    </source>
</evidence>
<proteinExistence type="predicted"/>
<feature type="region of interest" description="Disordered" evidence="1">
    <location>
        <begin position="84"/>
        <end position="117"/>
    </location>
</feature>
<feature type="compositionally biased region" description="Polar residues" evidence="1">
    <location>
        <begin position="89"/>
        <end position="117"/>
    </location>
</feature>
<keyword evidence="3" id="KW-1185">Reference proteome</keyword>
<dbReference type="Proteomes" id="UP001237642">
    <property type="component" value="Unassembled WGS sequence"/>
</dbReference>
<comment type="caution">
    <text evidence="2">The sequence shown here is derived from an EMBL/GenBank/DDBJ whole genome shotgun (WGS) entry which is preliminary data.</text>
</comment>
<organism evidence="2 3">
    <name type="scientific">Heracleum sosnowskyi</name>
    <dbReference type="NCBI Taxonomy" id="360622"/>
    <lineage>
        <taxon>Eukaryota</taxon>
        <taxon>Viridiplantae</taxon>
        <taxon>Streptophyta</taxon>
        <taxon>Embryophyta</taxon>
        <taxon>Tracheophyta</taxon>
        <taxon>Spermatophyta</taxon>
        <taxon>Magnoliopsida</taxon>
        <taxon>eudicotyledons</taxon>
        <taxon>Gunneridae</taxon>
        <taxon>Pentapetalae</taxon>
        <taxon>asterids</taxon>
        <taxon>campanulids</taxon>
        <taxon>Apiales</taxon>
        <taxon>Apiaceae</taxon>
        <taxon>Apioideae</taxon>
        <taxon>apioid superclade</taxon>
        <taxon>Tordylieae</taxon>
        <taxon>Tordyliinae</taxon>
        <taxon>Heracleum</taxon>
    </lineage>
</organism>
<evidence type="ECO:0000313" key="3">
    <source>
        <dbReference type="Proteomes" id="UP001237642"/>
    </source>
</evidence>
<name>A0AAD8HIK0_9APIA</name>
<dbReference type="EMBL" id="JAUIZM010000008">
    <property type="protein sequence ID" value="KAK1367987.1"/>
    <property type="molecule type" value="Genomic_DNA"/>
</dbReference>
<reference evidence="2" key="2">
    <citation type="submission" date="2023-05" db="EMBL/GenBank/DDBJ databases">
        <authorList>
            <person name="Schelkunov M.I."/>
        </authorList>
    </citation>
    <scope>NUCLEOTIDE SEQUENCE</scope>
    <source>
        <strain evidence="2">Hsosn_3</strain>
        <tissue evidence="2">Leaf</tissue>
    </source>
</reference>
<reference evidence="2" key="1">
    <citation type="submission" date="2023-02" db="EMBL/GenBank/DDBJ databases">
        <title>Genome of toxic invasive species Heracleum sosnowskyi carries increased number of genes despite the absence of recent whole-genome duplications.</title>
        <authorList>
            <person name="Schelkunov M."/>
            <person name="Shtratnikova V."/>
            <person name="Makarenko M."/>
            <person name="Klepikova A."/>
            <person name="Omelchenko D."/>
            <person name="Novikova G."/>
            <person name="Obukhova E."/>
            <person name="Bogdanov V."/>
            <person name="Penin A."/>
            <person name="Logacheva M."/>
        </authorList>
    </citation>
    <scope>NUCLEOTIDE SEQUENCE</scope>
    <source>
        <strain evidence="2">Hsosn_3</strain>
        <tissue evidence="2">Leaf</tissue>
    </source>
</reference>